<dbReference type="Proteomes" id="UP000738349">
    <property type="component" value="Unassembled WGS sequence"/>
</dbReference>
<accession>A0A9P9ISJ7</accession>
<dbReference type="OrthoDB" id="5213630at2759"/>
<feature type="coiled-coil region" evidence="1">
    <location>
        <begin position="100"/>
        <end position="127"/>
    </location>
</feature>
<evidence type="ECO:0000313" key="3">
    <source>
        <dbReference type="EMBL" id="KAH7133698.1"/>
    </source>
</evidence>
<name>A0A9P9ISJ7_9HYPO</name>
<evidence type="ECO:0000313" key="4">
    <source>
        <dbReference type="Proteomes" id="UP000738349"/>
    </source>
</evidence>
<keyword evidence="1" id="KW-0175">Coiled coil</keyword>
<feature type="region of interest" description="Disordered" evidence="2">
    <location>
        <begin position="25"/>
        <end position="76"/>
    </location>
</feature>
<comment type="caution">
    <text evidence="3">The sequence shown here is derived from an EMBL/GenBank/DDBJ whole genome shotgun (WGS) entry which is preliminary data.</text>
</comment>
<dbReference type="EMBL" id="JAGMUV010000015">
    <property type="protein sequence ID" value="KAH7133698.1"/>
    <property type="molecule type" value="Genomic_DNA"/>
</dbReference>
<organism evidence="3 4">
    <name type="scientific">Dactylonectria macrodidyma</name>
    <dbReference type="NCBI Taxonomy" id="307937"/>
    <lineage>
        <taxon>Eukaryota</taxon>
        <taxon>Fungi</taxon>
        <taxon>Dikarya</taxon>
        <taxon>Ascomycota</taxon>
        <taxon>Pezizomycotina</taxon>
        <taxon>Sordariomycetes</taxon>
        <taxon>Hypocreomycetidae</taxon>
        <taxon>Hypocreales</taxon>
        <taxon>Nectriaceae</taxon>
        <taxon>Dactylonectria</taxon>
    </lineage>
</organism>
<dbReference type="AlphaFoldDB" id="A0A9P9ISJ7"/>
<keyword evidence="4" id="KW-1185">Reference proteome</keyword>
<protein>
    <submittedName>
        <fullName evidence="3">Uncharacterized protein</fullName>
    </submittedName>
</protein>
<evidence type="ECO:0000256" key="2">
    <source>
        <dbReference type="SAM" id="MobiDB-lite"/>
    </source>
</evidence>
<evidence type="ECO:0000256" key="1">
    <source>
        <dbReference type="SAM" id="Coils"/>
    </source>
</evidence>
<sequence>MPRLRNSNRRIIIDTRPRWSYKIRSSNVATEHRPSRQSSRRARIDASQWLENNPDETSEEAPPVPPRKEQAGTDDVEANSENVLKQIETNSIDLVAQSRITELEQQLQAITQEWKKSARELNELQARNEKSNQMNDGTLIERARQLRYAIWTFSIQYFDGDTPPSWRKDAAYFNYLRETTPSSSAFENYLRHPTQRAKVVAAFLWEILRTRVFDQFDWAGKDVGRNIRDLRKFLNAKNCPPSIGKHPPRPEAEREFQMWSTTTIELVLDVLGTRHSKVAEVETHLTDRKKSINYSVKLLFGLEDESQGITEHLESILDDAFALDKIMSQQVARLEWVVDWFALETTDCKFDEKTMDLEEGDSDMVTKEGYKVRLITAPALVKRGRPTGQEFDKERILLKMSVWGE</sequence>
<gene>
    <name evidence="3" type="ORF">EDB81DRAFT_110380</name>
</gene>
<proteinExistence type="predicted"/>
<reference evidence="3" key="1">
    <citation type="journal article" date="2021" name="Nat. Commun.">
        <title>Genetic determinants of endophytism in the Arabidopsis root mycobiome.</title>
        <authorList>
            <person name="Mesny F."/>
            <person name="Miyauchi S."/>
            <person name="Thiergart T."/>
            <person name="Pickel B."/>
            <person name="Atanasova L."/>
            <person name="Karlsson M."/>
            <person name="Huettel B."/>
            <person name="Barry K.W."/>
            <person name="Haridas S."/>
            <person name="Chen C."/>
            <person name="Bauer D."/>
            <person name="Andreopoulos W."/>
            <person name="Pangilinan J."/>
            <person name="LaButti K."/>
            <person name="Riley R."/>
            <person name="Lipzen A."/>
            <person name="Clum A."/>
            <person name="Drula E."/>
            <person name="Henrissat B."/>
            <person name="Kohler A."/>
            <person name="Grigoriev I.V."/>
            <person name="Martin F.M."/>
            <person name="Hacquard S."/>
        </authorList>
    </citation>
    <scope>NUCLEOTIDE SEQUENCE</scope>
    <source>
        <strain evidence="3">MPI-CAGE-AT-0147</strain>
    </source>
</reference>